<reference evidence="1" key="1">
    <citation type="submission" date="2019-11" db="EMBL/GenBank/DDBJ databases">
        <title>Bipolaris sorokiniana Genome sequencing.</title>
        <authorList>
            <person name="Wang H."/>
        </authorList>
    </citation>
    <scope>NUCLEOTIDE SEQUENCE</scope>
</reference>
<accession>A0A8H6DQS6</accession>
<proteinExistence type="predicted"/>
<gene>
    <name evidence="1" type="ORF">GGP41_001063</name>
</gene>
<evidence type="ECO:0000313" key="1">
    <source>
        <dbReference type="EMBL" id="KAF5845011.1"/>
    </source>
</evidence>
<dbReference type="AlphaFoldDB" id="A0A8H6DQS6"/>
<dbReference type="Proteomes" id="UP000624244">
    <property type="component" value="Unassembled WGS sequence"/>
</dbReference>
<comment type="caution">
    <text evidence="1">The sequence shown here is derived from an EMBL/GenBank/DDBJ whole genome shotgun (WGS) entry which is preliminary data.</text>
</comment>
<protein>
    <submittedName>
        <fullName evidence="1">Uncharacterized protein</fullName>
    </submittedName>
</protein>
<evidence type="ECO:0000313" key="2">
    <source>
        <dbReference type="Proteomes" id="UP000624244"/>
    </source>
</evidence>
<organism evidence="1 2">
    <name type="scientific">Cochliobolus sativus</name>
    <name type="common">Common root rot and spot blotch fungus</name>
    <name type="synonym">Bipolaris sorokiniana</name>
    <dbReference type="NCBI Taxonomy" id="45130"/>
    <lineage>
        <taxon>Eukaryota</taxon>
        <taxon>Fungi</taxon>
        <taxon>Dikarya</taxon>
        <taxon>Ascomycota</taxon>
        <taxon>Pezizomycotina</taxon>
        <taxon>Dothideomycetes</taxon>
        <taxon>Pleosporomycetidae</taxon>
        <taxon>Pleosporales</taxon>
        <taxon>Pleosporineae</taxon>
        <taxon>Pleosporaceae</taxon>
        <taxon>Bipolaris</taxon>
    </lineage>
</organism>
<sequence>MRIDRFLGQGFKTTKPDTGRYSSDAEIFYMRDLTLCDNIQTRSVFIHKTTRDTAARCMGEDNDGAANADPHLRLHTYEASCLLSNNIQG</sequence>
<dbReference type="EMBL" id="WNKQ01000020">
    <property type="protein sequence ID" value="KAF5845011.1"/>
    <property type="molecule type" value="Genomic_DNA"/>
</dbReference>
<name>A0A8H6DQS6_COCSA</name>